<dbReference type="Pfam" id="PF02565">
    <property type="entry name" value="RecO_C"/>
    <property type="match status" value="1"/>
</dbReference>
<comment type="caution">
    <text evidence="10">The sequence shown here is derived from an EMBL/GenBank/DDBJ whole genome shotgun (WGS) entry which is preliminary data.</text>
</comment>
<reference evidence="10 11" key="1">
    <citation type="journal article" date="2018" name="Elife">
        <title>Discovery and characterization of a prevalent human gut bacterial enzyme sufficient for the inactivation of a family of plant toxins.</title>
        <authorList>
            <person name="Koppel N."/>
            <person name="Bisanz J.E."/>
            <person name="Pandelia M.E."/>
            <person name="Turnbaugh P.J."/>
            <person name="Balskus E.P."/>
        </authorList>
    </citation>
    <scope>NUCLEOTIDE SEQUENCE [LARGE SCALE GENOMIC DNA]</scope>
    <source>
        <strain evidence="11">anaerobia AP69FAA</strain>
    </source>
</reference>
<dbReference type="InterPro" id="IPR003717">
    <property type="entry name" value="RecO"/>
</dbReference>
<keyword evidence="11" id="KW-1185">Reference proteome</keyword>
<dbReference type="PANTHER" id="PTHR33991:SF1">
    <property type="entry name" value="DNA REPAIR PROTEIN RECO"/>
    <property type="match status" value="1"/>
</dbReference>
<keyword evidence="6 8" id="KW-0234">DNA repair</keyword>
<dbReference type="RefSeq" id="WP_114620790.1">
    <property type="nucleotide sequence ID" value="NZ_CATXOW010000003.1"/>
</dbReference>
<dbReference type="AlphaFoldDB" id="A0A369L9J7"/>
<dbReference type="Pfam" id="PF11967">
    <property type="entry name" value="RecO_N"/>
    <property type="match status" value="1"/>
</dbReference>
<proteinExistence type="inferred from homology"/>
<evidence type="ECO:0000256" key="1">
    <source>
        <dbReference type="ARBA" id="ARBA00003065"/>
    </source>
</evidence>
<organism evidence="10 11">
    <name type="scientific">Senegalimassilia anaerobia</name>
    <dbReference type="NCBI Taxonomy" id="1473216"/>
    <lineage>
        <taxon>Bacteria</taxon>
        <taxon>Bacillati</taxon>
        <taxon>Actinomycetota</taxon>
        <taxon>Coriobacteriia</taxon>
        <taxon>Coriobacteriales</taxon>
        <taxon>Coriobacteriaceae</taxon>
        <taxon>Senegalimassilia</taxon>
    </lineage>
</organism>
<accession>A0A369L9J7</accession>
<sequence length="258" mass="27484">MAQSTYNARVLVLRKTKLGESDLILSLLAQDGSQIRAVAKGARKPTSQFSSRLELYSQADVLLAQGRSLDIVKEARLVAGNAALRESMELAACAAPIVELLDRITQPGLEVPKLFPLTQTALDVLASADSAHGPAICAAWLLKAFAFLGIRPSLDRCCVCGEPLACEVGSSVHRTIAFSASEGGVVCDACRVSDVAGLAPETLSWASALLGMRFSDIASIQVDQSCVFDALRLCQTWAQVHASIRLKSLNFLFSCGLF</sequence>
<dbReference type="Proteomes" id="UP000253792">
    <property type="component" value="Unassembled WGS sequence"/>
</dbReference>
<comment type="function">
    <text evidence="1 8">Involved in DNA repair and RecF pathway recombination.</text>
</comment>
<dbReference type="SUPFAM" id="SSF57863">
    <property type="entry name" value="ArfGap/RecO-like zinc finger"/>
    <property type="match status" value="1"/>
</dbReference>
<evidence type="ECO:0000313" key="11">
    <source>
        <dbReference type="Proteomes" id="UP000253792"/>
    </source>
</evidence>
<dbReference type="GO" id="GO:0043590">
    <property type="term" value="C:bacterial nucleoid"/>
    <property type="evidence" value="ECO:0007669"/>
    <property type="project" value="TreeGrafter"/>
</dbReference>
<dbReference type="InterPro" id="IPR042242">
    <property type="entry name" value="RecO_C"/>
</dbReference>
<dbReference type="InterPro" id="IPR022572">
    <property type="entry name" value="DNA_rep/recomb_RecO_N"/>
</dbReference>
<dbReference type="PANTHER" id="PTHR33991">
    <property type="entry name" value="DNA REPAIR PROTEIN RECO"/>
    <property type="match status" value="1"/>
</dbReference>
<name>A0A369L9J7_9ACTN</name>
<dbReference type="EMBL" id="PPTP01000005">
    <property type="protein sequence ID" value="RDB55357.1"/>
    <property type="molecule type" value="Genomic_DNA"/>
</dbReference>
<dbReference type="SUPFAM" id="SSF50249">
    <property type="entry name" value="Nucleic acid-binding proteins"/>
    <property type="match status" value="1"/>
</dbReference>
<dbReference type="Gene3D" id="1.20.1440.120">
    <property type="entry name" value="Recombination protein O, C-terminal domain"/>
    <property type="match status" value="1"/>
</dbReference>
<evidence type="ECO:0000259" key="9">
    <source>
        <dbReference type="Pfam" id="PF11967"/>
    </source>
</evidence>
<evidence type="ECO:0000256" key="5">
    <source>
        <dbReference type="ARBA" id="ARBA00023172"/>
    </source>
</evidence>
<keyword evidence="4 8" id="KW-0227">DNA damage</keyword>
<evidence type="ECO:0000256" key="7">
    <source>
        <dbReference type="ARBA" id="ARBA00033409"/>
    </source>
</evidence>
<dbReference type="OrthoDB" id="9812244at2"/>
<evidence type="ECO:0000256" key="6">
    <source>
        <dbReference type="ARBA" id="ARBA00023204"/>
    </source>
</evidence>
<dbReference type="STRING" id="1034345.GCA_000236865_00173"/>
<feature type="domain" description="DNA replication/recombination mediator RecO N-terminal" evidence="9">
    <location>
        <begin position="5"/>
        <end position="79"/>
    </location>
</feature>
<evidence type="ECO:0000256" key="2">
    <source>
        <dbReference type="ARBA" id="ARBA00007452"/>
    </source>
</evidence>
<dbReference type="Gene3D" id="2.40.50.140">
    <property type="entry name" value="Nucleic acid-binding proteins"/>
    <property type="match status" value="1"/>
</dbReference>
<evidence type="ECO:0000256" key="3">
    <source>
        <dbReference type="ARBA" id="ARBA00021310"/>
    </source>
</evidence>
<dbReference type="NCBIfam" id="TIGR00613">
    <property type="entry name" value="reco"/>
    <property type="match status" value="1"/>
</dbReference>
<dbReference type="InterPro" id="IPR037278">
    <property type="entry name" value="ARFGAP/RecO"/>
</dbReference>
<dbReference type="InterPro" id="IPR012340">
    <property type="entry name" value="NA-bd_OB-fold"/>
</dbReference>
<evidence type="ECO:0000313" key="10">
    <source>
        <dbReference type="EMBL" id="RDB55357.1"/>
    </source>
</evidence>
<comment type="similarity">
    <text evidence="2 8">Belongs to the RecO family.</text>
</comment>
<evidence type="ECO:0000256" key="4">
    <source>
        <dbReference type="ARBA" id="ARBA00022763"/>
    </source>
</evidence>
<evidence type="ECO:0000256" key="8">
    <source>
        <dbReference type="HAMAP-Rule" id="MF_00201"/>
    </source>
</evidence>
<dbReference type="GO" id="GO:0006302">
    <property type="term" value="P:double-strand break repair"/>
    <property type="evidence" value="ECO:0007669"/>
    <property type="project" value="TreeGrafter"/>
</dbReference>
<protein>
    <recommendedName>
        <fullName evidence="3 8">DNA repair protein RecO</fullName>
    </recommendedName>
    <alternativeName>
        <fullName evidence="7 8">Recombination protein O</fullName>
    </alternativeName>
</protein>
<gene>
    <name evidence="8" type="primary">recO</name>
    <name evidence="10" type="ORF">C1880_06630</name>
</gene>
<dbReference type="HAMAP" id="MF_00201">
    <property type="entry name" value="RecO"/>
    <property type="match status" value="1"/>
</dbReference>
<keyword evidence="5 8" id="KW-0233">DNA recombination</keyword>
<dbReference type="GO" id="GO:0006310">
    <property type="term" value="P:DNA recombination"/>
    <property type="evidence" value="ECO:0007669"/>
    <property type="project" value="UniProtKB-UniRule"/>
</dbReference>